<evidence type="ECO:0000256" key="2">
    <source>
        <dbReference type="ARBA" id="ARBA00022526"/>
    </source>
</evidence>
<proteinExistence type="inferred from homology"/>
<accession>A0ABV8AS38</accession>
<evidence type="ECO:0000313" key="3">
    <source>
        <dbReference type="EMBL" id="MFC3880811.1"/>
    </source>
</evidence>
<keyword evidence="4" id="KW-1185">Reference proteome</keyword>
<dbReference type="InterPro" id="IPR011048">
    <property type="entry name" value="Haem_d1_sf"/>
</dbReference>
<dbReference type="RefSeq" id="WP_377906162.1">
    <property type="nucleotide sequence ID" value="NZ_JBHRZS010000007.1"/>
</dbReference>
<comment type="caution">
    <text evidence="3">The sequence shown here is derived from an EMBL/GenBank/DDBJ whole genome shotgun (WGS) entry which is preliminary data.</text>
</comment>
<dbReference type="SUPFAM" id="SSF51004">
    <property type="entry name" value="C-terminal (heme d1) domain of cytochrome cd1-nitrite reductase"/>
    <property type="match status" value="1"/>
</dbReference>
<dbReference type="EMBL" id="JBHRZS010000007">
    <property type="protein sequence ID" value="MFC3880811.1"/>
    <property type="molecule type" value="Genomic_DNA"/>
</dbReference>
<dbReference type="PANTHER" id="PTHR30344">
    <property type="entry name" value="6-PHOSPHOGLUCONOLACTONASE-RELATED"/>
    <property type="match status" value="1"/>
</dbReference>
<dbReference type="InterPro" id="IPR019405">
    <property type="entry name" value="Lactonase_7-beta_prop"/>
</dbReference>
<keyword evidence="2" id="KW-0119">Carbohydrate metabolism</keyword>
<gene>
    <name evidence="3" type="ORF">ACFOSV_11515</name>
</gene>
<dbReference type="InterPro" id="IPR015943">
    <property type="entry name" value="WD40/YVTN_repeat-like_dom_sf"/>
</dbReference>
<dbReference type="Pfam" id="PF10282">
    <property type="entry name" value="Lactonase"/>
    <property type="match status" value="1"/>
</dbReference>
<dbReference type="InterPro" id="IPR050282">
    <property type="entry name" value="Cycloisomerase_2"/>
</dbReference>
<reference evidence="4" key="1">
    <citation type="journal article" date="2019" name="Int. J. Syst. Evol. Microbiol.">
        <title>The Global Catalogue of Microorganisms (GCM) 10K type strain sequencing project: providing services to taxonomists for standard genome sequencing and annotation.</title>
        <authorList>
            <consortium name="The Broad Institute Genomics Platform"/>
            <consortium name="The Broad Institute Genome Sequencing Center for Infectious Disease"/>
            <person name="Wu L."/>
            <person name="Ma J."/>
        </authorList>
    </citation>
    <scope>NUCLEOTIDE SEQUENCE [LARGE SCALE GENOMIC DNA]</scope>
    <source>
        <strain evidence="4">CCUG 60523</strain>
    </source>
</reference>
<protein>
    <submittedName>
        <fullName evidence="3">Lactonase family protein</fullName>
    </submittedName>
</protein>
<dbReference type="PANTHER" id="PTHR30344:SF1">
    <property type="entry name" value="6-PHOSPHOGLUCONOLACTONASE"/>
    <property type="match status" value="1"/>
</dbReference>
<dbReference type="Proteomes" id="UP001595805">
    <property type="component" value="Unassembled WGS sequence"/>
</dbReference>
<comment type="similarity">
    <text evidence="1">Belongs to the cycloisomerase 2 family.</text>
</comment>
<organism evidence="3 4">
    <name type="scientific">Algoriphagus namhaensis</name>
    <dbReference type="NCBI Taxonomy" id="915353"/>
    <lineage>
        <taxon>Bacteria</taxon>
        <taxon>Pseudomonadati</taxon>
        <taxon>Bacteroidota</taxon>
        <taxon>Cytophagia</taxon>
        <taxon>Cytophagales</taxon>
        <taxon>Cyclobacteriaceae</taxon>
        <taxon>Algoriphagus</taxon>
    </lineage>
</organism>
<evidence type="ECO:0000256" key="1">
    <source>
        <dbReference type="ARBA" id="ARBA00005564"/>
    </source>
</evidence>
<dbReference type="Gene3D" id="2.130.10.10">
    <property type="entry name" value="YVTN repeat-like/Quinoprotein amine dehydrogenase"/>
    <property type="match status" value="1"/>
</dbReference>
<name>A0ABV8AS38_9BACT</name>
<dbReference type="PROSITE" id="PS51257">
    <property type="entry name" value="PROKAR_LIPOPROTEIN"/>
    <property type="match status" value="1"/>
</dbReference>
<sequence>MKKIVPFLFAVGLFAQSCGNPPQEMTQSTEQKTYSFLVGSYTENPSHGVYLLEFSPNSFGLKTTVLIDSIQNPSFVIANKTNDMVFTLEEIAIENGGRVMNYSQNGDGRLTPISKANTFGGAPCYLALSPNEDYLVAGNYSGGNLTIYSITDTGVLQHVQTLEHEGSSVNTSRQEAPHVHSTVFDREGKYLLAADLGTDEVRVYRFDRDTPEPLSLKEIIKMEPGDGPRHSVFSPNGEEVIVLQELTGKLNVYSYSAGTLDLTQRLDLLDEDFEGAIGAAEVRYSPDGKFVYASNRGDANTLSVFTKNETGQYQRIQQISSGGIMPRNFNLTSDGKYLLSAHQASNDVVVFERNVETGLLEPTTFKIELNSPIYLFGLN</sequence>
<evidence type="ECO:0000313" key="4">
    <source>
        <dbReference type="Proteomes" id="UP001595805"/>
    </source>
</evidence>
<keyword evidence="2" id="KW-0313">Glucose metabolism</keyword>